<accession>A0AAD8V1T7</accession>
<protein>
    <recommendedName>
        <fullName evidence="6">Retrotransposon gag domain-containing protein</fullName>
    </recommendedName>
</protein>
<feature type="compositionally biased region" description="Basic and acidic residues" evidence="1">
    <location>
        <begin position="374"/>
        <end position="389"/>
    </location>
</feature>
<comment type="caution">
    <text evidence="4">The sequence shown here is derived from an EMBL/GenBank/DDBJ whole genome shotgun (WGS) entry which is preliminary data.</text>
</comment>
<dbReference type="EMBL" id="JAUUTY010000834">
    <property type="protein sequence ID" value="KAK1574709.1"/>
    <property type="molecule type" value="Genomic_DNA"/>
</dbReference>
<dbReference type="InterPro" id="IPR004312">
    <property type="entry name" value="ATHILA_Orf1_C"/>
</dbReference>
<feature type="domain" description="Retrotransposon gag" evidence="3">
    <location>
        <begin position="217"/>
        <end position="310"/>
    </location>
</feature>
<feature type="region of interest" description="Disordered" evidence="1">
    <location>
        <begin position="889"/>
        <end position="912"/>
    </location>
</feature>
<reference evidence="4" key="1">
    <citation type="submission" date="2023-07" db="EMBL/GenBank/DDBJ databases">
        <title>A chromosome-level genome assembly of Lolium multiflorum.</title>
        <authorList>
            <person name="Chen Y."/>
            <person name="Copetti D."/>
            <person name="Kolliker R."/>
            <person name="Studer B."/>
        </authorList>
    </citation>
    <scope>NUCLEOTIDE SEQUENCE</scope>
    <source>
        <strain evidence="4">02402/16</strain>
        <tissue evidence="4">Leaf</tissue>
    </source>
</reference>
<evidence type="ECO:0000259" key="3">
    <source>
        <dbReference type="Pfam" id="PF03732"/>
    </source>
</evidence>
<evidence type="ECO:0000256" key="1">
    <source>
        <dbReference type="SAM" id="MobiDB-lite"/>
    </source>
</evidence>
<name>A0AAD8V1T7_LOLMU</name>
<dbReference type="AlphaFoldDB" id="A0AAD8V1T7"/>
<feature type="compositionally biased region" description="Polar residues" evidence="1">
    <location>
        <begin position="85"/>
        <end position="105"/>
    </location>
</feature>
<feature type="compositionally biased region" description="Basic and acidic residues" evidence="1">
    <location>
        <begin position="475"/>
        <end position="498"/>
    </location>
</feature>
<evidence type="ECO:0000313" key="4">
    <source>
        <dbReference type="EMBL" id="KAK1574709.1"/>
    </source>
</evidence>
<evidence type="ECO:0008006" key="6">
    <source>
        <dbReference type="Google" id="ProtNLM"/>
    </source>
</evidence>
<feature type="region of interest" description="Disordered" evidence="1">
    <location>
        <begin position="1"/>
        <end position="57"/>
    </location>
</feature>
<feature type="compositionally biased region" description="Polar residues" evidence="1">
    <location>
        <begin position="13"/>
        <end position="27"/>
    </location>
</feature>
<feature type="compositionally biased region" description="Polar residues" evidence="1">
    <location>
        <begin position="444"/>
        <end position="460"/>
    </location>
</feature>
<evidence type="ECO:0000313" key="5">
    <source>
        <dbReference type="Proteomes" id="UP001231189"/>
    </source>
</evidence>
<feature type="domain" description="Arabidopsis retrotransposon Orf1 C-terminal" evidence="2">
    <location>
        <begin position="593"/>
        <end position="751"/>
    </location>
</feature>
<feature type="compositionally biased region" description="Acidic residues" evidence="1">
    <location>
        <begin position="461"/>
        <end position="474"/>
    </location>
</feature>
<dbReference type="InterPro" id="IPR005162">
    <property type="entry name" value="Retrotrans_gag_dom"/>
</dbReference>
<dbReference type="Proteomes" id="UP001231189">
    <property type="component" value="Unassembled WGS sequence"/>
</dbReference>
<proteinExistence type="predicted"/>
<dbReference type="PANTHER" id="PTHR33223:SF11">
    <property type="entry name" value="ELEMENT PROTEIN, PUTATIVE-RELATED"/>
    <property type="match status" value="1"/>
</dbReference>
<organism evidence="4 5">
    <name type="scientific">Lolium multiflorum</name>
    <name type="common">Italian ryegrass</name>
    <name type="synonym">Lolium perenne subsp. multiflorum</name>
    <dbReference type="NCBI Taxonomy" id="4521"/>
    <lineage>
        <taxon>Eukaryota</taxon>
        <taxon>Viridiplantae</taxon>
        <taxon>Streptophyta</taxon>
        <taxon>Embryophyta</taxon>
        <taxon>Tracheophyta</taxon>
        <taxon>Spermatophyta</taxon>
        <taxon>Magnoliopsida</taxon>
        <taxon>Liliopsida</taxon>
        <taxon>Poales</taxon>
        <taxon>Poaceae</taxon>
        <taxon>BOP clade</taxon>
        <taxon>Pooideae</taxon>
        <taxon>Poodae</taxon>
        <taxon>Poeae</taxon>
        <taxon>Poeae Chloroplast Group 2 (Poeae type)</taxon>
        <taxon>Loliodinae</taxon>
        <taxon>Loliinae</taxon>
        <taxon>Lolium</taxon>
    </lineage>
</organism>
<evidence type="ECO:0000259" key="2">
    <source>
        <dbReference type="Pfam" id="PF03078"/>
    </source>
</evidence>
<feature type="compositionally biased region" description="Polar residues" evidence="1">
    <location>
        <begin position="423"/>
        <end position="432"/>
    </location>
</feature>
<dbReference type="PANTHER" id="PTHR33223">
    <property type="entry name" value="CCHC-TYPE DOMAIN-CONTAINING PROTEIN"/>
    <property type="match status" value="1"/>
</dbReference>
<feature type="region of interest" description="Disordered" evidence="1">
    <location>
        <begin position="374"/>
        <end position="498"/>
    </location>
</feature>
<dbReference type="Pfam" id="PF03732">
    <property type="entry name" value="Retrotrans_gag"/>
    <property type="match status" value="1"/>
</dbReference>
<feature type="region of interest" description="Disordered" evidence="1">
    <location>
        <begin position="85"/>
        <end position="107"/>
    </location>
</feature>
<sequence>MGKPRDTKIAILPSTTRKGTTLSTSAALDSPSVIDKLVSPPHASRAGTSAESENSHNIDNVSAVLDDSGSLGSFLDATIAKSRQIENTETPNAATPVNSPESVDYSSDDLDEDYVELDNDFIEKCKATTDARKIKKLLAEHAVRYTPSPDPKFATSPINIRDKDYDFSLDLSHIAIVEKTPFCGTEKESAVEHMTELSTLSGVFSDDVKMRTYFVAKIFPFSLKDDAKTWYNNLPPGSIKSPTDLRDVFFRKYFPASAQHAALQRIYNFDQEDGEKLPEAWARFCSLIRAQPDHDLEKHDLLDIFYSGLTIESRAYLDSCAGCVFRKRTPDDAEELLAKIGRNHDDWSTPEPTPTPIVKKRGMIKLNDEDMREAKKSLKEKGIKPEDVKNLPPIEDICETIPPSSMIEDPLYPEGHPKRVEQDSQLIKTSAPSKKKKKKHKNVVESSEPVNDPNSISISDAETESGNEHEEDNDKNDTPDKEEIEKEPEKHAKNKKYTKEDFITEKHGAVIDCNKGMVTFNVDDKEHTVYFPKRIDKKGKMKKFKFGELFKKATTSTGRPSRASTQIRRSYNEDVIAPSFAPEEDHGAPNASSFPCYEFLTNAGILDDFFTLVNRAGLATYVGDERGQYYRLTKVFVESFKFHNTEYEPTVAFKIYDIPVTMKLEEFCFALGIAPVGTARRIDDNPRDLLELYRGITGDDCRTIQRGKIRNIQLPAIKYFAYYISTSILGRENTSNISSYHLAFLNVALTGETPYHLGSLIARRLSSRGPIFGGTIALRILTHLDIPLDSNDVPLTPRKLDIAAMKSHRFVTTNSTIDNIVYKMLFADGNEKEIPLPQQGLFNIDRQSWSLTKEVVEEHMKIQEFHQQHDSENAEPSYDYTVTYPDVSSSTYMEPGRSSSYYEDTTSWGPWE</sequence>
<keyword evidence="5" id="KW-1185">Reference proteome</keyword>
<gene>
    <name evidence="4" type="ORF">QYE76_018491</name>
</gene>
<dbReference type="Pfam" id="PF03078">
    <property type="entry name" value="ATHILA"/>
    <property type="match status" value="1"/>
</dbReference>
<feature type="compositionally biased region" description="Polar residues" evidence="1">
    <location>
        <begin position="46"/>
        <end position="57"/>
    </location>
</feature>